<comment type="caution">
    <text evidence="10">The sequence shown here is derived from an EMBL/GenBank/DDBJ whole genome shotgun (WGS) entry which is preliminary data.</text>
</comment>
<evidence type="ECO:0000256" key="9">
    <source>
        <dbReference type="SAM" id="SignalP"/>
    </source>
</evidence>
<evidence type="ECO:0000256" key="2">
    <source>
        <dbReference type="ARBA" id="ARBA00005542"/>
    </source>
</evidence>
<dbReference type="Proteomes" id="UP001208570">
    <property type="component" value="Unassembled WGS sequence"/>
</dbReference>
<keyword evidence="4 8" id="KW-0812">Transmembrane</keyword>
<reference evidence="10" key="1">
    <citation type="journal article" date="2023" name="Mol. Biol. Evol.">
        <title>Third-Generation Sequencing Reveals the Adaptive Role of the Epigenome in Three Deep-Sea Polychaetes.</title>
        <authorList>
            <person name="Perez M."/>
            <person name="Aroh O."/>
            <person name="Sun Y."/>
            <person name="Lan Y."/>
            <person name="Juniper S.K."/>
            <person name="Young C.R."/>
            <person name="Angers B."/>
            <person name="Qian P.Y."/>
        </authorList>
    </citation>
    <scope>NUCLEOTIDE SEQUENCE</scope>
    <source>
        <strain evidence="10">P08H-3</strain>
    </source>
</reference>
<keyword evidence="3" id="KW-1003">Cell membrane</keyword>
<sequence>MLNWFISCLCLGLGTTVEGYLFIQKTYYTVSDIGHYNYYGDVSMFELLVPEMTLTVSWNFETGVSNVKCPPRSITIVMQHGSYPIPNPENNKTYPGDLYLHRTSSHTIQLQWNVTHKDLISPVAGHWFGIAFVPNEENNDVIQKYHSLIISEHLFINRLCSGFITVLCIYIYIYIYIYIFMYLFFFLLQITDLDCHYHILINATTIFLLNLPQIVHNTAKDIRFDNIGEYHIFRFYVEENIWRYNVIIEDCISDGKDTPCAVKLLAAGGALPNDENASILKCDKNTTTSCVLAVFSPVVPRWHYLMVKLIKDVKMNATVQVFMHGCSLLVNIPSHKVSKKSVPSGITGETVTAATSTDVTLTASVETTGETVTTSSATKFPTTNATTETTTDVPETIPPLTLLDDDDDDICGPINMLYRIEDTDALEYAVYGLGPQSVTEVLVSSPHEVSLVQFNVLPMKDTGGMLSYKAVLSGYAFNPNHTQSVTVKMCFSPFHIPANNSQYYCPPGHATEVILDSDAKNGQVALLRVPYPEPGPYFLSIQSFCYVFENSSIGEPVKLYEPCVENFHTDRVPGTDSPMWKPDLRRPWRLSYLQERITCFLCLQMLCKLVPIL</sequence>
<dbReference type="AlphaFoldDB" id="A0AAD9JQH8"/>
<keyword evidence="6 8" id="KW-0472">Membrane</keyword>
<organism evidence="10 11">
    <name type="scientific">Paralvinella palmiformis</name>
    <dbReference type="NCBI Taxonomy" id="53620"/>
    <lineage>
        <taxon>Eukaryota</taxon>
        <taxon>Metazoa</taxon>
        <taxon>Spiralia</taxon>
        <taxon>Lophotrochozoa</taxon>
        <taxon>Annelida</taxon>
        <taxon>Polychaeta</taxon>
        <taxon>Sedentaria</taxon>
        <taxon>Canalipalpata</taxon>
        <taxon>Terebellida</taxon>
        <taxon>Terebelliformia</taxon>
        <taxon>Alvinellidae</taxon>
        <taxon>Paralvinella</taxon>
    </lineage>
</organism>
<accession>A0AAD9JQH8</accession>
<evidence type="ECO:0000313" key="10">
    <source>
        <dbReference type="EMBL" id="KAK2157334.1"/>
    </source>
</evidence>
<name>A0AAD9JQH8_9ANNE</name>
<keyword evidence="5 8" id="KW-1133">Transmembrane helix</keyword>
<keyword evidence="11" id="KW-1185">Reference proteome</keyword>
<comment type="similarity">
    <text evidence="2">Belongs to the TMEM8 family.</text>
</comment>
<evidence type="ECO:0000256" key="3">
    <source>
        <dbReference type="ARBA" id="ARBA00022475"/>
    </source>
</evidence>
<dbReference type="PANTHER" id="PTHR14319:SF3">
    <property type="entry name" value="TRANSMEMBRANE PROTEIN-LIKE PROTEIN"/>
    <property type="match status" value="1"/>
</dbReference>
<comment type="subcellular location">
    <subcellularLocation>
        <location evidence="1">Cell membrane</location>
        <topology evidence="1">Multi-pass membrane protein</topology>
    </subcellularLocation>
</comment>
<gene>
    <name evidence="10" type="ORF">LSH36_193g06000</name>
</gene>
<keyword evidence="9" id="KW-0732">Signal</keyword>
<dbReference type="PANTHER" id="PTHR14319">
    <property type="entry name" value="FIVE-SPAN TRANSMEMBRANE PROTEIN M83"/>
    <property type="match status" value="1"/>
</dbReference>
<evidence type="ECO:0000256" key="1">
    <source>
        <dbReference type="ARBA" id="ARBA00004651"/>
    </source>
</evidence>
<feature type="region of interest" description="Disordered" evidence="7">
    <location>
        <begin position="372"/>
        <end position="394"/>
    </location>
</feature>
<evidence type="ECO:0000313" key="11">
    <source>
        <dbReference type="Proteomes" id="UP001208570"/>
    </source>
</evidence>
<evidence type="ECO:0000256" key="5">
    <source>
        <dbReference type="ARBA" id="ARBA00022989"/>
    </source>
</evidence>
<feature type="signal peptide" evidence="9">
    <location>
        <begin position="1"/>
        <end position="19"/>
    </location>
</feature>
<dbReference type="GO" id="GO:0005886">
    <property type="term" value="C:plasma membrane"/>
    <property type="evidence" value="ECO:0007669"/>
    <property type="project" value="UniProtKB-SubCell"/>
</dbReference>
<feature type="chain" id="PRO_5042040999" evidence="9">
    <location>
        <begin position="20"/>
        <end position="613"/>
    </location>
</feature>
<evidence type="ECO:0000256" key="8">
    <source>
        <dbReference type="SAM" id="Phobius"/>
    </source>
</evidence>
<evidence type="ECO:0000256" key="7">
    <source>
        <dbReference type="SAM" id="MobiDB-lite"/>
    </source>
</evidence>
<feature type="transmembrane region" description="Helical" evidence="8">
    <location>
        <begin position="163"/>
        <end position="188"/>
    </location>
</feature>
<evidence type="ECO:0000256" key="6">
    <source>
        <dbReference type="ARBA" id="ARBA00023136"/>
    </source>
</evidence>
<proteinExistence type="inferred from homology"/>
<protein>
    <submittedName>
        <fullName evidence="10">Uncharacterized protein</fullName>
    </submittedName>
</protein>
<dbReference type="EMBL" id="JAODUP010000193">
    <property type="protein sequence ID" value="KAK2157334.1"/>
    <property type="molecule type" value="Genomic_DNA"/>
</dbReference>
<evidence type="ECO:0000256" key="4">
    <source>
        <dbReference type="ARBA" id="ARBA00022692"/>
    </source>
</evidence>
<dbReference type="InterPro" id="IPR021910">
    <property type="entry name" value="NGX6/PGAP6/MYMK"/>
</dbReference>